<dbReference type="STRING" id="1391627.SAMN05216464_102592"/>
<dbReference type="SUPFAM" id="SSF55136">
    <property type="entry name" value="Probable bacterial effector-binding domain"/>
    <property type="match status" value="1"/>
</dbReference>
<dbReference type="OrthoDB" id="9801008at2"/>
<dbReference type="Gene3D" id="3.20.80.10">
    <property type="entry name" value="Regulatory factor, effector binding domain"/>
    <property type="match status" value="1"/>
</dbReference>
<dbReference type="AlphaFoldDB" id="A0A1G6XMR1"/>
<protein>
    <submittedName>
        <fullName evidence="2">Predicted transcriptional regulator YdeE, contains AraC-type DNA-binding domain</fullName>
    </submittedName>
</protein>
<dbReference type="Proteomes" id="UP000199072">
    <property type="component" value="Unassembled WGS sequence"/>
</dbReference>
<organism evidence="2 3">
    <name type="scientific">Mucilaginibacter pineti</name>
    <dbReference type="NCBI Taxonomy" id="1391627"/>
    <lineage>
        <taxon>Bacteria</taxon>
        <taxon>Pseudomonadati</taxon>
        <taxon>Bacteroidota</taxon>
        <taxon>Sphingobacteriia</taxon>
        <taxon>Sphingobacteriales</taxon>
        <taxon>Sphingobacteriaceae</taxon>
        <taxon>Mucilaginibacter</taxon>
    </lineage>
</organism>
<dbReference type="InterPro" id="IPR010499">
    <property type="entry name" value="AraC_E-bd"/>
</dbReference>
<evidence type="ECO:0000313" key="2">
    <source>
        <dbReference type="EMBL" id="SDD79450.1"/>
    </source>
</evidence>
<accession>A0A1G6XMR1</accession>
<feature type="domain" description="AraC effector-binding" evidence="1">
    <location>
        <begin position="1"/>
        <end position="151"/>
    </location>
</feature>
<sequence length="151" mass="17025">MEKIELEGFFLLGISVRTTNENGQSAKDIGELWERFMGDNVLEQITGRMSDDIYCVYTDYESDHTRPYTAVLGCKVKSLDNAPEGLIGLVVFATSYVKYVAKGRLPDCVAETWQHVWNNTLNRTYIADFDVWGAKAQNPEDAEVEIYVGIA</sequence>
<dbReference type="InterPro" id="IPR011256">
    <property type="entry name" value="Reg_factor_effector_dom_sf"/>
</dbReference>
<evidence type="ECO:0000313" key="3">
    <source>
        <dbReference type="Proteomes" id="UP000199072"/>
    </source>
</evidence>
<keyword evidence="3" id="KW-1185">Reference proteome</keyword>
<dbReference type="SMART" id="SM00871">
    <property type="entry name" value="AraC_E_bind"/>
    <property type="match status" value="1"/>
</dbReference>
<dbReference type="InterPro" id="IPR029441">
    <property type="entry name" value="Cass2"/>
</dbReference>
<dbReference type="PANTHER" id="PTHR36444">
    <property type="entry name" value="TRANSCRIPTIONAL REGULATOR PROTEIN YOBU-RELATED"/>
    <property type="match status" value="1"/>
</dbReference>
<evidence type="ECO:0000259" key="1">
    <source>
        <dbReference type="SMART" id="SM00871"/>
    </source>
</evidence>
<name>A0A1G6XMR1_9SPHI</name>
<dbReference type="InterPro" id="IPR053182">
    <property type="entry name" value="YobU-like_regulator"/>
</dbReference>
<proteinExistence type="predicted"/>
<dbReference type="GO" id="GO:0003677">
    <property type="term" value="F:DNA binding"/>
    <property type="evidence" value="ECO:0007669"/>
    <property type="project" value="UniProtKB-KW"/>
</dbReference>
<reference evidence="2 3" key="1">
    <citation type="submission" date="2016-10" db="EMBL/GenBank/DDBJ databases">
        <authorList>
            <person name="de Groot N.N."/>
        </authorList>
    </citation>
    <scope>NUCLEOTIDE SEQUENCE [LARGE SCALE GENOMIC DNA]</scope>
    <source>
        <strain evidence="2 3">47C3B</strain>
    </source>
</reference>
<keyword evidence="2" id="KW-0238">DNA-binding</keyword>
<dbReference type="PANTHER" id="PTHR36444:SF2">
    <property type="entry name" value="TRANSCRIPTIONAL REGULATOR PROTEIN YOBU-RELATED"/>
    <property type="match status" value="1"/>
</dbReference>
<dbReference type="Pfam" id="PF14526">
    <property type="entry name" value="Cass2"/>
    <property type="match status" value="1"/>
</dbReference>
<dbReference type="RefSeq" id="WP_091146899.1">
    <property type="nucleotide sequence ID" value="NZ_FNAI01000002.1"/>
</dbReference>
<dbReference type="EMBL" id="FNAI01000002">
    <property type="protein sequence ID" value="SDD79450.1"/>
    <property type="molecule type" value="Genomic_DNA"/>
</dbReference>
<gene>
    <name evidence="2" type="ORF">SAMN05216464_102592</name>
</gene>